<feature type="transmembrane region" description="Helical" evidence="7">
    <location>
        <begin position="50"/>
        <end position="75"/>
    </location>
</feature>
<dbReference type="eggNOG" id="COG1178">
    <property type="taxonomic scope" value="Bacteria"/>
</dbReference>
<keyword evidence="5 7" id="KW-1133">Transmembrane helix</keyword>
<dbReference type="GO" id="GO:0005886">
    <property type="term" value="C:plasma membrane"/>
    <property type="evidence" value="ECO:0007669"/>
    <property type="project" value="UniProtKB-SubCell"/>
</dbReference>
<feature type="transmembrane region" description="Helical" evidence="7">
    <location>
        <begin position="288"/>
        <end position="314"/>
    </location>
</feature>
<keyword evidence="2 7" id="KW-0813">Transport</keyword>
<comment type="caution">
    <text evidence="9">The sequence shown here is derived from an EMBL/GenBank/DDBJ whole genome shotgun (WGS) entry which is preliminary data.</text>
</comment>
<name>A0A081K682_9GAMM</name>
<dbReference type="STRING" id="305900.GV64_01895"/>
<sequence length="545" mass="60077">MNHNLPFYWRAGSWLLALLLFSPVISLVVEALAPAGELFDHLWNTVLTTYIVNSVLLILGVGVLGAILAIPAAWVMANTNIPGKSQLQWLLVLPLAMPSYVIAYIYTDLLEFAGPVQRLLRALTGWESAADYSFPEVRSLGGAIIILALVLYPYLYLLTRTAFLEQSKSQMLASRLLGCSQLESFARVTLPMARPAIITGLALMGMEALGDFATVSYFSVPTLTTAVYDTWLGYGSLNAAAKISAMMLLVVMLLISGEKYSRRKQQLYQKNTGQEQRELVELSGWPKWLALGWCWLLVTLGFLLPSLVLIDYIITYFDTSWNTELFEYGLNSLLVSGSAAAVACFIALFLGVYQRLKNSTFSKIPARLVSTGYAMPGNVLAIGVLIPLTLSDHFINELLISWNQAPVGLIFSGSVITLVFAYVVRFSAVAVGSVESSLGRVSPSLDMASRTLGCNPQEMVRRIHIPLIRKGLLAGLLLVFIESMKELPATLLLRPFNFETLATWVFQYVSDEQLEYAAPAALVLVLVGLIPLIMLNRSLERQEQK</sequence>
<dbReference type="AlphaFoldDB" id="A0A081K682"/>
<feature type="transmembrane region" description="Helical" evidence="7">
    <location>
        <begin position="140"/>
        <end position="158"/>
    </location>
</feature>
<feature type="transmembrane region" description="Helical" evidence="7">
    <location>
        <begin position="196"/>
        <end position="219"/>
    </location>
</feature>
<dbReference type="InterPro" id="IPR035906">
    <property type="entry name" value="MetI-like_sf"/>
</dbReference>
<comment type="similarity">
    <text evidence="7">Belongs to the binding-protein-dependent transport system permease family.</text>
</comment>
<evidence type="ECO:0000256" key="6">
    <source>
        <dbReference type="ARBA" id="ARBA00023136"/>
    </source>
</evidence>
<dbReference type="PANTHER" id="PTHR30183:SF2">
    <property type="entry name" value="IRON UTILIZATION PROTEIN"/>
    <property type="match status" value="1"/>
</dbReference>
<dbReference type="Proteomes" id="UP000027997">
    <property type="component" value="Unassembled WGS sequence"/>
</dbReference>
<feature type="domain" description="ABC transmembrane type-1" evidence="8">
    <location>
        <begin position="51"/>
        <end position="255"/>
    </location>
</feature>
<comment type="subcellular location">
    <subcellularLocation>
        <location evidence="1 7">Cell membrane</location>
        <topology evidence="1 7">Multi-pass membrane protein</topology>
    </subcellularLocation>
</comment>
<dbReference type="SUPFAM" id="SSF161098">
    <property type="entry name" value="MetI-like"/>
    <property type="match status" value="2"/>
</dbReference>
<dbReference type="FunFam" id="1.10.3720.10:FF:000088">
    <property type="entry name" value="Iron(III) ABC transporter, permease protein"/>
    <property type="match status" value="1"/>
</dbReference>
<dbReference type="GO" id="GO:0055085">
    <property type="term" value="P:transmembrane transport"/>
    <property type="evidence" value="ECO:0007669"/>
    <property type="project" value="InterPro"/>
</dbReference>
<keyword evidence="6 7" id="KW-0472">Membrane</keyword>
<feature type="transmembrane region" description="Helical" evidence="7">
    <location>
        <begin position="334"/>
        <end position="353"/>
    </location>
</feature>
<dbReference type="PANTHER" id="PTHR30183">
    <property type="entry name" value="MOLYBDENUM TRANSPORT SYSTEM PERMEASE PROTEIN MODB"/>
    <property type="match status" value="1"/>
</dbReference>
<feature type="transmembrane region" description="Helical" evidence="7">
    <location>
        <begin position="516"/>
        <end position="535"/>
    </location>
</feature>
<evidence type="ECO:0000256" key="1">
    <source>
        <dbReference type="ARBA" id="ARBA00004651"/>
    </source>
</evidence>
<feature type="transmembrane region" description="Helical" evidence="7">
    <location>
        <begin position="410"/>
        <end position="431"/>
    </location>
</feature>
<dbReference type="RefSeq" id="WP_034843927.1">
    <property type="nucleotide sequence ID" value="NZ_JOJP01000001.1"/>
</dbReference>
<evidence type="ECO:0000256" key="4">
    <source>
        <dbReference type="ARBA" id="ARBA00022692"/>
    </source>
</evidence>
<gene>
    <name evidence="9" type="ORF">GV64_01895</name>
</gene>
<evidence type="ECO:0000256" key="3">
    <source>
        <dbReference type="ARBA" id="ARBA00022475"/>
    </source>
</evidence>
<dbReference type="EMBL" id="JOJP01000001">
    <property type="protein sequence ID" value="KEI69658.1"/>
    <property type="molecule type" value="Genomic_DNA"/>
</dbReference>
<evidence type="ECO:0000256" key="2">
    <source>
        <dbReference type="ARBA" id="ARBA00022448"/>
    </source>
</evidence>
<evidence type="ECO:0000256" key="5">
    <source>
        <dbReference type="ARBA" id="ARBA00022989"/>
    </source>
</evidence>
<dbReference type="InterPro" id="IPR000515">
    <property type="entry name" value="MetI-like"/>
</dbReference>
<evidence type="ECO:0000313" key="9">
    <source>
        <dbReference type="EMBL" id="KEI69658.1"/>
    </source>
</evidence>
<reference evidence="9 10" key="1">
    <citation type="submission" date="2014-06" db="EMBL/GenBank/DDBJ databases">
        <title>Whole Genome Sequences of Three Symbiotic Endozoicomonas Bacteria.</title>
        <authorList>
            <person name="Neave M.J."/>
            <person name="Apprill A."/>
            <person name="Voolstra C.R."/>
        </authorList>
    </citation>
    <scope>NUCLEOTIDE SEQUENCE [LARGE SCALE GENOMIC DNA]</scope>
    <source>
        <strain evidence="9 10">DSM 22380</strain>
    </source>
</reference>
<organism evidence="9 10">
    <name type="scientific">Endozoicomonas elysicola</name>
    <dbReference type="NCBI Taxonomy" id="305900"/>
    <lineage>
        <taxon>Bacteria</taxon>
        <taxon>Pseudomonadati</taxon>
        <taxon>Pseudomonadota</taxon>
        <taxon>Gammaproteobacteria</taxon>
        <taxon>Oceanospirillales</taxon>
        <taxon>Endozoicomonadaceae</taxon>
        <taxon>Endozoicomonas</taxon>
    </lineage>
</organism>
<feature type="transmembrane region" description="Helical" evidence="7">
    <location>
        <begin position="87"/>
        <end position="106"/>
    </location>
</feature>
<feature type="domain" description="ABC transmembrane type-1" evidence="8">
    <location>
        <begin position="329"/>
        <end position="535"/>
    </location>
</feature>
<keyword evidence="10" id="KW-1185">Reference proteome</keyword>
<dbReference type="CDD" id="cd06261">
    <property type="entry name" value="TM_PBP2"/>
    <property type="match status" value="2"/>
</dbReference>
<accession>A0A081K682</accession>
<evidence type="ECO:0000313" key="10">
    <source>
        <dbReference type="Proteomes" id="UP000027997"/>
    </source>
</evidence>
<proteinExistence type="inferred from homology"/>
<keyword evidence="3" id="KW-1003">Cell membrane</keyword>
<protein>
    <submittedName>
        <fullName evidence="9">Iron ABC transporter permease</fullName>
    </submittedName>
</protein>
<keyword evidence="4 7" id="KW-0812">Transmembrane</keyword>
<dbReference type="Gene3D" id="1.10.3720.10">
    <property type="entry name" value="MetI-like"/>
    <property type="match status" value="2"/>
</dbReference>
<evidence type="ECO:0000256" key="7">
    <source>
        <dbReference type="RuleBase" id="RU363032"/>
    </source>
</evidence>
<feature type="transmembrane region" description="Helical" evidence="7">
    <location>
        <begin position="373"/>
        <end position="390"/>
    </location>
</feature>
<feature type="transmembrane region" description="Helical" evidence="7">
    <location>
        <begin position="231"/>
        <end position="255"/>
    </location>
</feature>
<dbReference type="PROSITE" id="PS50928">
    <property type="entry name" value="ABC_TM1"/>
    <property type="match status" value="2"/>
</dbReference>
<dbReference type="Pfam" id="PF00528">
    <property type="entry name" value="BPD_transp_1"/>
    <property type="match status" value="2"/>
</dbReference>
<feature type="transmembrane region" description="Helical" evidence="7">
    <location>
        <begin position="471"/>
        <end position="496"/>
    </location>
</feature>
<evidence type="ECO:0000259" key="8">
    <source>
        <dbReference type="PROSITE" id="PS50928"/>
    </source>
</evidence>